<comment type="caution">
    <text evidence="3">The sequence shown here is derived from an EMBL/GenBank/DDBJ whole genome shotgun (WGS) entry which is preliminary data.</text>
</comment>
<protein>
    <submittedName>
        <fullName evidence="3">Universal stress protein</fullName>
    </submittedName>
</protein>
<evidence type="ECO:0000313" key="3">
    <source>
        <dbReference type="EMBL" id="NYZ22155.1"/>
    </source>
</evidence>
<organism evidence="3 4">
    <name type="scientific">Azospirillum oleiclasticum</name>
    <dbReference type="NCBI Taxonomy" id="2735135"/>
    <lineage>
        <taxon>Bacteria</taxon>
        <taxon>Pseudomonadati</taxon>
        <taxon>Pseudomonadota</taxon>
        <taxon>Alphaproteobacteria</taxon>
        <taxon>Rhodospirillales</taxon>
        <taxon>Azospirillaceae</taxon>
        <taxon>Azospirillum</taxon>
    </lineage>
</organism>
<proteinExistence type="inferred from homology"/>
<comment type="similarity">
    <text evidence="1">Belongs to the universal stress protein A family.</text>
</comment>
<dbReference type="RefSeq" id="WP_180283935.1">
    <property type="nucleotide sequence ID" value="NZ_JABFDB010000016.1"/>
</dbReference>
<dbReference type="Pfam" id="PF00582">
    <property type="entry name" value="Usp"/>
    <property type="match status" value="2"/>
</dbReference>
<accession>A0ABX2TCX1</accession>
<dbReference type="CDD" id="cd00293">
    <property type="entry name" value="USP-like"/>
    <property type="match status" value="2"/>
</dbReference>
<dbReference type="Gene3D" id="3.40.50.12370">
    <property type="match status" value="1"/>
</dbReference>
<keyword evidence="4" id="KW-1185">Reference proteome</keyword>
<gene>
    <name evidence="3" type="ORF">HND93_20770</name>
</gene>
<reference evidence="3 4" key="1">
    <citation type="submission" date="2020-05" db="EMBL/GenBank/DDBJ databases">
        <title>Azospirillum oleiclasticum sp. nov, a nitrogen-fixing and heavy crude oil-emulsifying bacterium isolated from the crude oil of Yumen Oilfield.</title>
        <authorList>
            <person name="Wu D."/>
            <person name="Cai M."/>
            <person name="Zhang X."/>
        </authorList>
    </citation>
    <scope>NUCLEOTIDE SEQUENCE [LARGE SCALE GENOMIC DNA]</scope>
    <source>
        <strain evidence="3 4">ROY-1-1-2</strain>
    </source>
</reference>
<evidence type="ECO:0000259" key="2">
    <source>
        <dbReference type="Pfam" id="PF00582"/>
    </source>
</evidence>
<dbReference type="Proteomes" id="UP000584642">
    <property type="component" value="Unassembled WGS sequence"/>
</dbReference>
<dbReference type="InterPro" id="IPR006015">
    <property type="entry name" value="Universal_stress_UspA"/>
</dbReference>
<dbReference type="PANTHER" id="PTHR46268">
    <property type="entry name" value="STRESS RESPONSE PROTEIN NHAX"/>
    <property type="match status" value="1"/>
</dbReference>
<feature type="domain" description="UspA" evidence="2">
    <location>
        <begin position="167"/>
        <end position="290"/>
    </location>
</feature>
<evidence type="ECO:0000313" key="4">
    <source>
        <dbReference type="Proteomes" id="UP000584642"/>
    </source>
</evidence>
<dbReference type="InterPro" id="IPR006016">
    <property type="entry name" value="UspA"/>
</dbReference>
<dbReference type="PRINTS" id="PR01438">
    <property type="entry name" value="UNVRSLSTRESS"/>
</dbReference>
<dbReference type="EMBL" id="JABFDB010000016">
    <property type="protein sequence ID" value="NYZ22155.1"/>
    <property type="molecule type" value="Genomic_DNA"/>
</dbReference>
<feature type="domain" description="UspA" evidence="2">
    <location>
        <begin position="1"/>
        <end position="89"/>
    </location>
</feature>
<name>A0ABX2TCX1_9PROT</name>
<evidence type="ECO:0000256" key="1">
    <source>
        <dbReference type="ARBA" id="ARBA00008791"/>
    </source>
</evidence>
<dbReference type="SUPFAM" id="SSF52402">
    <property type="entry name" value="Adenine nucleotide alpha hydrolases-like"/>
    <property type="match status" value="2"/>
</dbReference>
<sequence>MIKHVLVPVDGSPLDDPALSVAFSLARPFGAHVEALHARWDPRQSAPLAGSGLTADMIAGILEESDRMLREAAENARSAFHRLASQAGAEQVERSRGGEVITAWWRELTGRPDRILVQEGRYADLIVLCQAPTNPSRVSFVETGLFETGRPLVLAAPNAVADGLRLVAVAWNGSPSSVRAVGAALPLLRIATTVTVLTVSEDGVGRSTMPGEAARLAEHLSWHGIDALVRPIERQGRSVGEALADGAAELGAGLLVMGGYGHTRIREMILGGVTRYMTNNAPGCSVFMVH</sequence>
<dbReference type="PANTHER" id="PTHR46268:SF15">
    <property type="entry name" value="UNIVERSAL STRESS PROTEIN HP_0031"/>
    <property type="match status" value="1"/>
</dbReference>